<dbReference type="InterPro" id="IPR029041">
    <property type="entry name" value="FAD-linked_oxidoreductase-like"/>
</dbReference>
<evidence type="ECO:0000256" key="2">
    <source>
        <dbReference type="ARBA" id="ARBA00004777"/>
    </source>
</evidence>
<dbReference type="AlphaFoldDB" id="A0A939T897"/>
<comment type="catalytic activity">
    <reaction evidence="7">
        <text>(6S)-5-methyl-5,6,7,8-tetrahydrofolate + NAD(+) = (6R)-5,10-methylene-5,6,7,8-tetrahydrofolate + NADH + H(+)</text>
        <dbReference type="Rhea" id="RHEA:19821"/>
        <dbReference type="ChEBI" id="CHEBI:15378"/>
        <dbReference type="ChEBI" id="CHEBI:15636"/>
        <dbReference type="ChEBI" id="CHEBI:18608"/>
        <dbReference type="ChEBI" id="CHEBI:57540"/>
        <dbReference type="ChEBI" id="CHEBI:57945"/>
        <dbReference type="EC" id="1.5.1.54"/>
    </reaction>
    <physiologicalReaction direction="right-to-left" evidence="7">
        <dbReference type="Rhea" id="RHEA:19823"/>
    </physiologicalReaction>
</comment>
<dbReference type="RefSeq" id="WP_208257963.1">
    <property type="nucleotide sequence ID" value="NZ_JAGEOJ010000009.1"/>
</dbReference>
<dbReference type="Pfam" id="PF02219">
    <property type="entry name" value="MTHFR"/>
    <property type="match status" value="1"/>
</dbReference>
<evidence type="ECO:0000256" key="4">
    <source>
        <dbReference type="ARBA" id="ARBA00022630"/>
    </source>
</evidence>
<dbReference type="Gene3D" id="3.20.20.220">
    <property type="match status" value="1"/>
</dbReference>
<evidence type="ECO:0000313" key="9">
    <source>
        <dbReference type="EMBL" id="MBO2450097.1"/>
    </source>
</evidence>
<comment type="cofactor">
    <cofactor evidence="1 8">
        <name>FAD</name>
        <dbReference type="ChEBI" id="CHEBI:57692"/>
    </cofactor>
</comment>
<keyword evidence="6 8" id="KW-0560">Oxidoreductase</keyword>
<reference evidence="9" key="1">
    <citation type="submission" date="2021-03" db="EMBL/GenBank/DDBJ databases">
        <authorList>
            <person name="Kanchanasin P."/>
            <person name="Saeng-In P."/>
            <person name="Phongsopitanun W."/>
            <person name="Yuki M."/>
            <person name="Kudo T."/>
            <person name="Ohkuma M."/>
            <person name="Tanasupawat S."/>
        </authorList>
    </citation>
    <scope>NUCLEOTIDE SEQUENCE</scope>
    <source>
        <strain evidence="9">GKU 128</strain>
    </source>
</reference>
<evidence type="ECO:0000256" key="6">
    <source>
        <dbReference type="ARBA" id="ARBA00023002"/>
    </source>
</evidence>
<dbReference type="GO" id="GO:0009086">
    <property type="term" value="P:methionine biosynthetic process"/>
    <property type="evidence" value="ECO:0007669"/>
    <property type="project" value="TreeGrafter"/>
</dbReference>
<comment type="similarity">
    <text evidence="3 8">Belongs to the methylenetetrahydrofolate reductase family.</text>
</comment>
<dbReference type="PANTHER" id="PTHR45754:SF3">
    <property type="entry name" value="METHYLENETETRAHYDROFOLATE REDUCTASE (NADPH)"/>
    <property type="match status" value="1"/>
</dbReference>
<organism evidence="9 10">
    <name type="scientific">Actinomadura barringtoniae</name>
    <dbReference type="NCBI Taxonomy" id="1427535"/>
    <lineage>
        <taxon>Bacteria</taxon>
        <taxon>Bacillati</taxon>
        <taxon>Actinomycetota</taxon>
        <taxon>Actinomycetes</taxon>
        <taxon>Streptosporangiales</taxon>
        <taxon>Thermomonosporaceae</taxon>
        <taxon>Actinomadura</taxon>
    </lineage>
</organism>
<dbReference type="SUPFAM" id="SSF51730">
    <property type="entry name" value="FAD-linked oxidoreductase"/>
    <property type="match status" value="1"/>
</dbReference>
<sequence length="309" mass="32929">MSRLSDLVESGERTIVTAELPVVDGGGLEAVRRHVARLAPYVDAINATDNTAAHAHASNVAIAIALQGLGVEPILQIVCRDKNRLAIQADIVGAALHGVTNICCLTGDDVSAGDEPETRRVFDLDGPQLVRVAAALRRGTYLSGRPITPAPGLFIGAVENPGAPPFEYRVRRALQKAAAGAGFLQLQICFRLDRLEEFDALAVRMGLSRRTALLQTIVLTRGAKALRFMNAKVPGISVPSDVIERVDRAADPGEAAYHLALDQARHALALPGVRGLHLADMRRDGSVARLVTDLGLERTSHGHDPAIAR</sequence>
<evidence type="ECO:0000313" key="10">
    <source>
        <dbReference type="Proteomes" id="UP000669179"/>
    </source>
</evidence>
<dbReference type="GO" id="GO:0035999">
    <property type="term" value="P:tetrahydrofolate interconversion"/>
    <property type="evidence" value="ECO:0007669"/>
    <property type="project" value="TreeGrafter"/>
</dbReference>
<dbReference type="PANTHER" id="PTHR45754">
    <property type="entry name" value="METHYLENETETRAHYDROFOLATE REDUCTASE"/>
    <property type="match status" value="1"/>
</dbReference>
<evidence type="ECO:0000256" key="8">
    <source>
        <dbReference type="RuleBase" id="RU003862"/>
    </source>
</evidence>
<evidence type="ECO:0000256" key="7">
    <source>
        <dbReference type="ARBA" id="ARBA00048628"/>
    </source>
</evidence>
<accession>A0A939T897</accession>
<evidence type="ECO:0000256" key="3">
    <source>
        <dbReference type="ARBA" id="ARBA00006743"/>
    </source>
</evidence>
<protein>
    <recommendedName>
        <fullName evidence="8">Methylenetetrahydrofolate reductase</fullName>
    </recommendedName>
</protein>
<comment type="caution">
    <text evidence="9">The sequence shown here is derived from an EMBL/GenBank/DDBJ whole genome shotgun (WGS) entry which is preliminary data.</text>
</comment>
<keyword evidence="4 8" id="KW-0285">Flavoprotein</keyword>
<comment type="pathway">
    <text evidence="2 8">One-carbon metabolism; tetrahydrofolate interconversion.</text>
</comment>
<dbReference type="GO" id="GO:0106312">
    <property type="term" value="F:methylenetetrahydrofolate reductase (NADH) activity"/>
    <property type="evidence" value="ECO:0007669"/>
    <property type="project" value="UniProtKB-EC"/>
</dbReference>
<dbReference type="GO" id="GO:0005829">
    <property type="term" value="C:cytosol"/>
    <property type="evidence" value="ECO:0007669"/>
    <property type="project" value="TreeGrafter"/>
</dbReference>
<name>A0A939T897_9ACTN</name>
<dbReference type="InterPro" id="IPR003171">
    <property type="entry name" value="Mehydrof_redctse-like"/>
</dbReference>
<keyword evidence="10" id="KW-1185">Reference proteome</keyword>
<dbReference type="Proteomes" id="UP000669179">
    <property type="component" value="Unassembled WGS sequence"/>
</dbReference>
<keyword evidence="5 8" id="KW-0274">FAD</keyword>
<dbReference type="GO" id="GO:0071949">
    <property type="term" value="F:FAD binding"/>
    <property type="evidence" value="ECO:0007669"/>
    <property type="project" value="TreeGrafter"/>
</dbReference>
<dbReference type="EMBL" id="JAGEOJ010000009">
    <property type="protein sequence ID" value="MBO2450097.1"/>
    <property type="molecule type" value="Genomic_DNA"/>
</dbReference>
<gene>
    <name evidence="9" type="ORF">J4573_23545</name>
</gene>
<proteinExistence type="inferred from homology"/>
<evidence type="ECO:0000256" key="5">
    <source>
        <dbReference type="ARBA" id="ARBA00022827"/>
    </source>
</evidence>
<evidence type="ECO:0000256" key="1">
    <source>
        <dbReference type="ARBA" id="ARBA00001974"/>
    </source>
</evidence>